<evidence type="ECO:0000313" key="11">
    <source>
        <dbReference type="Proteomes" id="UP001152747"/>
    </source>
</evidence>
<dbReference type="SUPFAM" id="SSF56436">
    <property type="entry name" value="C-type lectin-like"/>
    <property type="match status" value="1"/>
</dbReference>
<accession>A0A9P1J285</accession>
<dbReference type="PANTHER" id="PTHR47324:SF1">
    <property type="entry name" value="EGF-LIKE DOMAIN-CONTAINING PROTEIN-RELATED"/>
    <property type="match status" value="1"/>
</dbReference>
<dbReference type="Pfam" id="PF24415">
    <property type="entry name" value="Ig_Irg-7"/>
    <property type="match status" value="2"/>
</dbReference>
<dbReference type="Pfam" id="PF00092">
    <property type="entry name" value="VWA"/>
    <property type="match status" value="1"/>
</dbReference>
<dbReference type="Gene3D" id="2.10.25.10">
    <property type="entry name" value="Laminin"/>
    <property type="match status" value="3"/>
</dbReference>
<dbReference type="SMART" id="SM00034">
    <property type="entry name" value="CLECT"/>
    <property type="match status" value="1"/>
</dbReference>
<comment type="caution">
    <text evidence="4">Lacks conserved residue(s) required for the propagation of feature annotation.</text>
</comment>
<feature type="domain" description="EGF-like" evidence="7">
    <location>
        <begin position="858"/>
        <end position="890"/>
    </location>
</feature>
<gene>
    <name evidence="10" type="ORF">CAMP_LOCUS17952</name>
</gene>
<dbReference type="SUPFAM" id="SSF53300">
    <property type="entry name" value="vWA-like"/>
    <property type="match status" value="3"/>
</dbReference>
<feature type="domain" description="C-type lectin" evidence="8">
    <location>
        <begin position="1182"/>
        <end position="1306"/>
    </location>
</feature>
<dbReference type="InterPro" id="IPR016187">
    <property type="entry name" value="CTDL_fold"/>
</dbReference>
<proteinExistence type="predicted"/>
<dbReference type="InterPro" id="IPR001304">
    <property type="entry name" value="C-type_lectin-like"/>
</dbReference>
<feature type="disulfide bond" evidence="4">
    <location>
        <begin position="389"/>
        <end position="398"/>
    </location>
</feature>
<dbReference type="Gene3D" id="3.40.50.410">
    <property type="entry name" value="von Willebrand factor, type A domain"/>
    <property type="match status" value="1"/>
</dbReference>
<dbReference type="SMART" id="SM00604">
    <property type="entry name" value="MD"/>
    <property type="match status" value="3"/>
</dbReference>
<dbReference type="InterPro" id="IPR000742">
    <property type="entry name" value="EGF"/>
</dbReference>
<reference evidence="10" key="1">
    <citation type="submission" date="2022-11" db="EMBL/GenBank/DDBJ databases">
        <authorList>
            <person name="Kikuchi T."/>
        </authorList>
    </citation>
    <scope>NUCLEOTIDE SEQUENCE</scope>
    <source>
        <strain evidence="10">PS1010</strain>
    </source>
</reference>
<feature type="chain" id="PRO_5040311880" description="C-type lectin domain-containing protein" evidence="6">
    <location>
        <begin position="17"/>
        <end position="2221"/>
    </location>
</feature>
<dbReference type="InterPro" id="IPR006582">
    <property type="entry name" value="MD_domain"/>
</dbReference>
<feature type="region of interest" description="Disordered" evidence="5">
    <location>
        <begin position="1946"/>
        <end position="2012"/>
    </location>
</feature>
<dbReference type="Pfam" id="PF00059">
    <property type="entry name" value="Lectin_C"/>
    <property type="match status" value="1"/>
</dbReference>
<dbReference type="InterPro" id="IPR057085">
    <property type="entry name" value="Ig_Irg-7"/>
</dbReference>
<dbReference type="Pfam" id="PF23623">
    <property type="entry name" value="GBD_IRG7_N"/>
    <property type="match status" value="1"/>
</dbReference>
<dbReference type="PROSITE" id="PS01186">
    <property type="entry name" value="EGF_2"/>
    <property type="match status" value="3"/>
</dbReference>
<evidence type="ECO:0000256" key="1">
    <source>
        <dbReference type="ARBA" id="ARBA00004613"/>
    </source>
</evidence>
<dbReference type="PANTHER" id="PTHR47324">
    <property type="entry name" value="PROTEIN IRG-7-RELATED"/>
    <property type="match status" value="1"/>
</dbReference>
<feature type="disulfide bond" evidence="4">
    <location>
        <begin position="1517"/>
        <end position="1526"/>
    </location>
</feature>
<dbReference type="CDD" id="cd00054">
    <property type="entry name" value="EGF_CA"/>
    <property type="match status" value="2"/>
</dbReference>
<dbReference type="Gene3D" id="3.10.100.10">
    <property type="entry name" value="Mannose-Binding Protein A, subunit A"/>
    <property type="match status" value="1"/>
</dbReference>
<evidence type="ECO:0000313" key="10">
    <source>
        <dbReference type="EMBL" id="CAI5455315.1"/>
    </source>
</evidence>
<keyword evidence="3 6" id="KW-0732">Signal</keyword>
<keyword evidence="4" id="KW-0245">EGF-like domain</keyword>
<dbReference type="PROSITE" id="PS00022">
    <property type="entry name" value="EGF_1"/>
    <property type="match status" value="3"/>
</dbReference>
<dbReference type="InterPro" id="IPR057086">
    <property type="entry name" value="GBD_Irg-7_N"/>
</dbReference>
<dbReference type="InterPro" id="IPR002035">
    <property type="entry name" value="VWF_A"/>
</dbReference>
<dbReference type="InterPro" id="IPR056861">
    <property type="entry name" value="HMCN1-like_VWA"/>
</dbReference>
<comment type="caution">
    <text evidence="10">The sequence shown here is derived from an EMBL/GenBank/DDBJ whole genome shotgun (WGS) entry which is preliminary data.</text>
</comment>
<dbReference type="InterPro" id="IPR036465">
    <property type="entry name" value="vWFA_dom_sf"/>
</dbReference>
<feature type="compositionally biased region" description="Low complexity" evidence="5">
    <location>
        <begin position="1946"/>
        <end position="1961"/>
    </location>
</feature>
<evidence type="ECO:0000259" key="7">
    <source>
        <dbReference type="PROSITE" id="PS50026"/>
    </source>
</evidence>
<feature type="compositionally biased region" description="Low complexity" evidence="5">
    <location>
        <begin position="2001"/>
        <end position="2012"/>
    </location>
</feature>
<sequence>MKTWVLIAALAVVALAADLQKEQIRKVLKSWNNRDGKKYINPVSETYVSVFENDQDILNTHRISKRSVSPHSFAASVTRGCNKPGYTGETCQYPLCTQRAPIIPNDASTDQVAIDGQNLANCSETMVVLVDETMWDILLEIETESPLNPTFYLQAEDGTLIFPDSDVQRPSYYTAHYTFLAPGQYLVGPRADTGEQFCTLMMSSRTSLKVTGGFTTGSQPERNDYPTVGYAYFDTESVLAIHAQGLEYPGVISAVGFTGAENHISRFIPIGTRFNCTYPYILERYTCARTTNNDVGHNYFQVEGITNSGYKFRRAISYQCVLPPATPTASPTPTPAPITSCQNDGQLLTDTDGTNYCYCFGLFTGPDCGTLVCDNGGYVLTPTSQTCTCPEGFSGRHCSNIICTDTTGLSFDAEHPTLTLVIRSRSELSNVIEQVKDATQSLVDAMTLDADYLTSYIVVLFDNNKLLSNKRYSSWDDVLTDLTKAIHSAPTDGGCEDSVFSAISAALSLYPNNKSPLYVITDANPNDSQEKETAFHLESYWRAPTYFIYVPPAPADNCNTSPDSSGFRDYADIATRTSGNTFYISNRTAVQGFLTQHYLNTFYYSQLILSGDYSHCGQQNLYKSVAADQDTDMFVVVATGNNLTLILTDPFANYVTLENTYSDGQNYIWVKRGAVSGQWFFTLIAGQTNDACSFRVYQKKFNPPGHNAQYSPSFDIFWGFTADITAPGQFRQPVLGFDASPVFHVTNYPAFISMDRIHANLQIYSQRDGFQTEVYGSSGIWRDGCEYNFYFAPFTCRVPNEVLYFNFFARDRFDQTLQRAGTMYCSEIHPTPPPDHTCQNGGVMNPANTTCFCPPQFTGTYCQSIVCYNGGTVNGNMCTCPPGYAGENCELPRCVETGPTPEFLLLGVDMVFAVELTAQSIASVAILNTNFDEILRDVQMQDRRWIRNFVLVGFNSTWGGVIAESPAYNTTAVTSALANLASTVPSDTGCTVKLWDALDQAIFQRDITPGSFIEIFQTTPEDDTDARSLGTFYDMSRAMDIVAYGFLAISPRQAPNGFACNATIENYYTLLGVVAGSTGDTYTLQPGEISNAIRLIPLQYSNGMVSFNWDNDCNQDPGLTAYFPVDAYTQTIQLNVFGYNTTVSVYNGDGVVQEALELFYDDFSGVSTYEVRKACDDGWQNYGQSCLKFISGVDEILQMPAAKNFCSTAGGFLADDISYEKNAFLFGTAAKTQFWIGLYNNNSQWLWDRGQNFDPQPLSQANLFWGNNEPSTDASKQCVYFDGAASDSSKTWITDSCSTPRAFVCQKHRYDQNYQPNRINDDDLAAGMWYAKIKTAPTNPAYPTLCTLSVRVQSSLQIISGFTTNVGSDIPVIDPIQDSTANRLITYIHSLDNENRSPILTDAIILDAYNGTFYNGVKYSQRYGCNYKYVTQDFACPNGANQNNEFGVIHIGEDEFGHTFQRITYGHCSRAEITCGNGGIRQNGQCVCSDYWTGSQCTVPICVNGGNRTSDERSCICPDGFAGPNCQLELCQPNIPELFSNDRKSLVFMIETTQQNSDTINALKTNLSNIVANALSTNQIWFANYGLVTFDSTGRTSERYNYTSIDEVVAALAAITLNDAGSCTLPYLGVLGHFLEHVDQIVIPNSEIFLITSAGPSDLGSYTETMDNLFNIQAHLHFVYSQNPSCPDYDSLSNVFDTAWLGYGSSGNILFTSSQYVSALLGSYFPSLYGASILQNPTGQDNFTCSNGNPWFVPIDYNTTTIYVTLTSPSGSLSVTNPLGATVAAQVLYNVGFQKVYAIDVSHVPGIWTLGVISYPGLCFAHVYSQGGAKVYTKFALTNPVGGKMDPTGAHQDGRSIQPIPGFENVAVFHLAGEHYHTGKLQYTEIFDADTATNIIRSELYPRSGCSYEYYSDPFTCNSDMIVVFVHGVDEYNQQFRRQEVVICNGTTPPTGAPPGSSIAPVTQGPVTQGPVTQGPVTQSPGSSQAPVTQGPVTQAPGSSQAPVTQSPVTQPPVTAAPSLQFDVVFIIDGSQSAQTSFDTFTKFIQTLMIAFDVGQTGARVGLIVAAGDDTNPMPAAAQLDSIRSQSSLIGNLNGLKDSYTDFDTAGQPIYSDLGIAYSADYRRSGYRSTTSNHLIIYITASTSFGTDPTAVAQQILSSKTYGIITIGYGPTVDNSKLLALSGGAACSFTANDVTTLNNQITPIQTLIKNADANGGAYCGV</sequence>
<evidence type="ECO:0000259" key="8">
    <source>
        <dbReference type="PROSITE" id="PS50041"/>
    </source>
</evidence>
<evidence type="ECO:0000256" key="2">
    <source>
        <dbReference type="ARBA" id="ARBA00022525"/>
    </source>
</evidence>
<protein>
    <recommendedName>
        <fullName evidence="12">C-type lectin domain-containing protein</fullName>
    </recommendedName>
</protein>
<evidence type="ECO:0000256" key="3">
    <source>
        <dbReference type="ARBA" id="ARBA00022729"/>
    </source>
</evidence>
<comment type="subcellular location">
    <subcellularLocation>
        <location evidence="1">Secreted</location>
    </subcellularLocation>
</comment>
<evidence type="ECO:0000256" key="4">
    <source>
        <dbReference type="PROSITE-ProRule" id="PRU00076"/>
    </source>
</evidence>
<dbReference type="OrthoDB" id="5781816at2759"/>
<feature type="domain" description="EGF-like" evidence="7">
    <location>
        <begin position="364"/>
        <end position="399"/>
    </location>
</feature>
<dbReference type="PROSITE" id="PS50026">
    <property type="entry name" value="EGF_3"/>
    <property type="match status" value="3"/>
</dbReference>
<keyword evidence="11" id="KW-1185">Reference proteome</keyword>
<dbReference type="Proteomes" id="UP001152747">
    <property type="component" value="Unassembled WGS sequence"/>
</dbReference>
<feature type="domain" description="EGF-like" evidence="7">
    <location>
        <begin position="1493"/>
        <end position="1527"/>
    </location>
</feature>
<evidence type="ECO:0000256" key="6">
    <source>
        <dbReference type="SAM" id="SignalP"/>
    </source>
</evidence>
<keyword evidence="4" id="KW-1015">Disulfide bond</keyword>
<dbReference type="PROSITE" id="PS50041">
    <property type="entry name" value="C_TYPE_LECTIN_2"/>
    <property type="match status" value="1"/>
</dbReference>
<name>A0A9P1J285_9PELO</name>
<feature type="domain" description="VWFA" evidence="9">
    <location>
        <begin position="2023"/>
        <end position="2204"/>
    </location>
</feature>
<dbReference type="InterPro" id="IPR053295">
    <property type="entry name" value="Innate_immunity_reg"/>
</dbReference>
<keyword evidence="2" id="KW-0964">Secreted</keyword>
<dbReference type="SMART" id="SM00181">
    <property type="entry name" value="EGF"/>
    <property type="match status" value="4"/>
</dbReference>
<dbReference type="CDD" id="cd01450">
    <property type="entry name" value="vWFA_subfamily_ECM"/>
    <property type="match status" value="1"/>
</dbReference>
<evidence type="ECO:0008006" key="12">
    <source>
        <dbReference type="Google" id="ProtNLM"/>
    </source>
</evidence>
<dbReference type="InterPro" id="IPR016186">
    <property type="entry name" value="C-type_lectin-like/link_sf"/>
</dbReference>
<feature type="compositionally biased region" description="Polar residues" evidence="5">
    <location>
        <begin position="1965"/>
        <end position="2000"/>
    </location>
</feature>
<dbReference type="CDD" id="cd00037">
    <property type="entry name" value="CLECT"/>
    <property type="match status" value="1"/>
</dbReference>
<dbReference type="SMART" id="SM00327">
    <property type="entry name" value="VWA"/>
    <property type="match status" value="1"/>
</dbReference>
<organism evidence="10 11">
    <name type="scientific">Caenorhabditis angaria</name>
    <dbReference type="NCBI Taxonomy" id="860376"/>
    <lineage>
        <taxon>Eukaryota</taxon>
        <taxon>Metazoa</taxon>
        <taxon>Ecdysozoa</taxon>
        <taxon>Nematoda</taxon>
        <taxon>Chromadorea</taxon>
        <taxon>Rhabditida</taxon>
        <taxon>Rhabditina</taxon>
        <taxon>Rhabditomorpha</taxon>
        <taxon>Rhabditoidea</taxon>
        <taxon>Rhabditidae</taxon>
        <taxon>Peloderinae</taxon>
        <taxon>Caenorhabditis</taxon>
    </lineage>
</organism>
<evidence type="ECO:0000256" key="5">
    <source>
        <dbReference type="SAM" id="MobiDB-lite"/>
    </source>
</evidence>
<dbReference type="EMBL" id="CANHGI010000006">
    <property type="protein sequence ID" value="CAI5455315.1"/>
    <property type="molecule type" value="Genomic_DNA"/>
</dbReference>
<evidence type="ECO:0000259" key="9">
    <source>
        <dbReference type="PROSITE" id="PS50234"/>
    </source>
</evidence>
<feature type="disulfide bond" evidence="4">
    <location>
        <begin position="880"/>
        <end position="889"/>
    </location>
</feature>
<dbReference type="Pfam" id="PF25106">
    <property type="entry name" value="VWA_4"/>
    <property type="match status" value="2"/>
</dbReference>
<feature type="signal peptide" evidence="6">
    <location>
        <begin position="1"/>
        <end position="16"/>
    </location>
</feature>
<dbReference type="PROSITE" id="PS50234">
    <property type="entry name" value="VWFA"/>
    <property type="match status" value="1"/>
</dbReference>